<evidence type="ECO:0000313" key="2">
    <source>
        <dbReference type="EMBL" id="MCT7661081.1"/>
    </source>
</evidence>
<dbReference type="EMBL" id="JAODWD010000005">
    <property type="protein sequence ID" value="MCT7661081.1"/>
    <property type="molecule type" value="Genomic_DNA"/>
</dbReference>
<name>A0ABT2MJC1_9MYCO</name>
<feature type="chain" id="PRO_5046192013" description="Secreted protein" evidence="1">
    <location>
        <begin position="23"/>
        <end position="134"/>
    </location>
</feature>
<gene>
    <name evidence="2" type="ORF">N4S67_22000</name>
</gene>
<comment type="caution">
    <text evidence="2">The sequence shown here is derived from an EMBL/GenBank/DDBJ whole genome shotgun (WGS) entry which is preliminary data.</text>
</comment>
<evidence type="ECO:0008006" key="4">
    <source>
        <dbReference type="Google" id="ProtNLM"/>
    </source>
</evidence>
<keyword evidence="1" id="KW-0732">Signal</keyword>
<accession>A0ABT2MJC1</accession>
<keyword evidence="3" id="KW-1185">Reference proteome</keyword>
<sequence length="134" mass="13687">MNTTMMMRRLFAGALISGAVAAAGLGLGAGSAAGHPPTGTWCPGQPLPLGDAVFGWDMNVCHDYWFVNPGEGNVPITASGRQIGSYIWIGSVPPWLPPLGPPPPPPPPPAPGSYCATNPIGCHFFGPYGPGSHG</sequence>
<feature type="signal peptide" evidence="1">
    <location>
        <begin position="1"/>
        <end position="22"/>
    </location>
</feature>
<dbReference type="Proteomes" id="UP001206639">
    <property type="component" value="Unassembled WGS sequence"/>
</dbReference>
<protein>
    <recommendedName>
        <fullName evidence="4">Secreted protein</fullName>
    </recommendedName>
</protein>
<proteinExistence type="predicted"/>
<evidence type="ECO:0000313" key="3">
    <source>
        <dbReference type="Proteomes" id="UP001206639"/>
    </source>
</evidence>
<organism evidence="2 3">
    <name type="scientific">Mycobacterium deserti</name>
    <dbReference type="NCBI Taxonomy" id="2978347"/>
    <lineage>
        <taxon>Bacteria</taxon>
        <taxon>Bacillati</taxon>
        <taxon>Actinomycetota</taxon>
        <taxon>Actinomycetes</taxon>
        <taxon>Mycobacteriales</taxon>
        <taxon>Mycobacteriaceae</taxon>
        <taxon>Mycobacterium</taxon>
    </lineage>
</organism>
<dbReference type="RefSeq" id="WP_260995127.1">
    <property type="nucleotide sequence ID" value="NZ_JAODWD010000005.1"/>
</dbReference>
<evidence type="ECO:0000256" key="1">
    <source>
        <dbReference type="SAM" id="SignalP"/>
    </source>
</evidence>
<reference evidence="3" key="1">
    <citation type="submission" date="2023-07" db="EMBL/GenBank/DDBJ databases">
        <authorList>
            <person name="Deng Y."/>
            <person name="Zhang Y.-Q."/>
        </authorList>
    </citation>
    <scope>NUCLEOTIDE SEQUENCE [LARGE SCALE GENOMIC DNA]</scope>
    <source>
        <strain evidence="3">CPCC 205710</strain>
    </source>
</reference>